<evidence type="ECO:0000259" key="1">
    <source>
        <dbReference type="Pfam" id="PF13349"/>
    </source>
</evidence>
<dbReference type="Proteomes" id="UP000193642">
    <property type="component" value="Unassembled WGS sequence"/>
</dbReference>
<proteinExistence type="predicted"/>
<dbReference type="EMBL" id="MCGO01000068">
    <property type="protein sequence ID" value="ORY33246.1"/>
    <property type="molecule type" value="Genomic_DNA"/>
</dbReference>
<dbReference type="Pfam" id="PF13349">
    <property type="entry name" value="DUF4097"/>
    <property type="match status" value="1"/>
</dbReference>
<accession>A0A1Y2BEW5</accession>
<feature type="domain" description="DUF4097" evidence="1">
    <location>
        <begin position="14"/>
        <end position="266"/>
    </location>
</feature>
<evidence type="ECO:0000313" key="2">
    <source>
        <dbReference type="EMBL" id="ORY33246.1"/>
    </source>
</evidence>
<name>A0A1Y2BEW5_9FUNG</name>
<comment type="caution">
    <text evidence="2">The sequence shown here is derived from an EMBL/GenBank/DDBJ whole genome shotgun (WGS) entry which is preliminary data.</text>
</comment>
<dbReference type="AlphaFoldDB" id="A0A1Y2BEW5"/>
<sequence length="360" mass="37681">YILGLDVECIGSANVEVYVQKGGEKTATVSWEKIDGTDANFAKIKFDATVRNGKLCIRCESPDKAITVNFFGLFGNSASARIIITLPVDIDEFKYKGSTSKLFLDDAGFKIRVDLQTDVGDITVRSPLNTQNLSIKGDVGNIVFNAPGTASQTFAIKSDVGAITTQSITAETVHITSDVGAIKVDQITGLQRVSIKSDVGSITVAHINTPSLTVKSDVGSIKLPNATVTEIGEIKSDVGSIAGSFASFKNFNVSTDVGSINVTLAPAADAATKIESDVGKVTAVVTGFNGIFKGKSDMGKVSLRGTGSDLDGENRGTVSCMIGAAGGKGAFAVKTDTSRIEVTFVPSSLPDYAEKVEKEQ</sequence>
<dbReference type="OrthoDB" id="10393419at2759"/>
<dbReference type="InterPro" id="IPR025164">
    <property type="entry name" value="Toastrack_DUF4097"/>
</dbReference>
<reference evidence="2 3" key="1">
    <citation type="submission" date="2016-07" db="EMBL/GenBank/DDBJ databases">
        <title>Pervasive Adenine N6-methylation of Active Genes in Fungi.</title>
        <authorList>
            <consortium name="DOE Joint Genome Institute"/>
            <person name="Mondo S.J."/>
            <person name="Dannebaum R.O."/>
            <person name="Kuo R.C."/>
            <person name="Labutti K."/>
            <person name="Haridas S."/>
            <person name="Kuo A."/>
            <person name="Salamov A."/>
            <person name="Ahrendt S.R."/>
            <person name="Lipzen A."/>
            <person name="Sullivan W."/>
            <person name="Andreopoulos W.B."/>
            <person name="Clum A."/>
            <person name="Lindquist E."/>
            <person name="Daum C."/>
            <person name="Ramamoorthy G.K."/>
            <person name="Gryganskyi A."/>
            <person name="Culley D."/>
            <person name="Magnuson J.K."/>
            <person name="James T.Y."/>
            <person name="O'Malley M.A."/>
            <person name="Stajich J.E."/>
            <person name="Spatafora J.W."/>
            <person name="Visel A."/>
            <person name="Grigoriev I.V."/>
        </authorList>
    </citation>
    <scope>NUCLEOTIDE SEQUENCE [LARGE SCALE GENOMIC DNA]</scope>
    <source>
        <strain evidence="2 3">JEL800</strain>
    </source>
</reference>
<feature type="non-terminal residue" evidence="2">
    <location>
        <position position="1"/>
    </location>
</feature>
<organism evidence="2 3">
    <name type="scientific">Rhizoclosmatium globosum</name>
    <dbReference type="NCBI Taxonomy" id="329046"/>
    <lineage>
        <taxon>Eukaryota</taxon>
        <taxon>Fungi</taxon>
        <taxon>Fungi incertae sedis</taxon>
        <taxon>Chytridiomycota</taxon>
        <taxon>Chytridiomycota incertae sedis</taxon>
        <taxon>Chytridiomycetes</taxon>
        <taxon>Chytridiales</taxon>
        <taxon>Chytriomycetaceae</taxon>
        <taxon>Rhizoclosmatium</taxon>
    </lineage>
</organism>
<gene>
    <name evidence="2" type="ORF">BCR33DRAFT_723227</name>
</gene>
<evidence type="ECO:0000313" key="3">
    <source>
        <dbReference type="Proteomes" id="UP000193642"/>
    </source>
</evidence>
<keyword evidence="3" id="KW-1185">Reference proteome</keyword>
<protein>
    <recommendedName>
        <fullName evidence="1">DUF4097 domain-containing protein</fullName>
    </recommendedName>
</protein>